<evidence type="ECO:0000256" key="14">
    <source>
        <dbReference type="ARBA" id="ARBA00023170"/>
    </source>
</evidence>
<keyword evidence="13" id="KW-1015">Disulfide bond</keyword>
<sequence>MCILCTSLVPLTMEHNFMVSLLFLLLITLPLSAESKCSKSCDSALASYYLWNNDSSLLYISYIMQSKFLYKVEDIVRYNEGIYSYSYPSQTRINVPIPCDCINDGEFLGHTFQYSVTLGDNYSAIASGSFSNLVTTEWLQNTNNYPKDAILAGGTVNVTVNCSCGDSNISKDYGLFITYPLRTEDSLQSIANQTKLDPELLMKYNPGVNFNKGSGLVYIPGRGSLSDFDAMLRSFQSYDKQSNSLSIFALLDRHLYIDENGNYPPLHPSSGGLPRRVVAGISVGVVAVIMLSAFCVYMKCLKVWKKKLRAEYSGWKTARAREDKAPNSFANISAEKSAEFSYEELAHATNNFNLANKIGQGGFGEIYYAELNGKKVAIKKMDMKASKEFLAELKVLTHVQHLNLVHLIGYCVKDFLFLVYEYIDNGNLSEHLRNSDREPLQWSTRIQIALDSARGLEYIHEHTKPVYIHRDIKSANILLDKSFHGKVADFGLAKLIDTGSSSAPTANMAGTFGYMPPEYVYGRVSPKLDVFAFGVVLYELISAKEAVINGGAEIKGLVALFHEVFDQPEPKEGLKELVDPRLGDNYSIGSVFKMAQLANACTEADPKRRPKMRSVVVALMTLSSSTENWDIASFYENPALVNLVSGPQDIANYNKDVSTISIMAYTRVNVPFPCECINGEFLGYTFQYPVSNHDTYESIAEWRFSNLSTAEWLRSFNSYSPTEIPDNGIFNVTVNCSCGDRKIQGKDILIFNLQAGLRGGVIAGISAGVVAALLLFAFCAYVRYCRRKKVWKKKLLVEHTSRKTARVMKAYGSIIGYSVEKSTEFSFQELANATNNFNLANKIGQGGFGGIYYAELNGERTAIKKMDKKASKEFLAELKVMTRVHHINLVRLIGYCVKGSLFLVYEFIDNGNLSQHLQDSDRKPLSWSNRIQIALDSARGIEYIHEHTMPVYIHRDIKSANILIDKYFHGKVADFGLAKLIDVGGSSVPTDKMAGTFGYMPPEYDESYFWYVFGKVSPKVDVYAFGVVLYELISAKEAVMKDGDEIKGLVALFDEVFKQPDPKEGLKNLVDPRLGDNYSMDSVFKLAQLAKACTEGDPQRRPKMRSVVLALGTLSSATENWDLIL</sequence>
<keyword evidence="12 19" id="KW-0472">Membrane</keyword>
<evidence type="ECO:0000256" key="6">
    <source>
        <dbReference type="ARBA" id="ARBA00022692"/>
    </source>
</evidence>
<dbReference type="GO" id="GO:0005524">
    <property type="term" value="F:ATP binding"/>
    <property type="evidence" value="ECO:0007669"/>
    <property type="project" value="UniProtKB-UniRule"/>
</dbReference>
<keyword evidence="3" id="KW-1003">Cell membrane</keyword>
<dbReference type="STRING" id="3818.A0A444YE69"/>
<dbReference type="PANTHER" id="PTHR46204:SF12">
    <property type="entry name" value="LYSM RECEPTOR KINASE K1B"/>
    <property type="match status" value="1"/>
</dbReference>
<keyword evidence="23" id="KW-1185">Reference proteome</keyword>
<comment type="catalytic activity">
    <reaction evidence="16">
        <text>L-threonyl-[protein] + ATP = O-phospho-L-threonyl-[protein] + ADP + H(+)</text>
        <dbReference type="Rhea" id="RHEA:46608"/>
        <dbReference type="Rhea" id="RHEA-COMP:11060"/>
        <dbReference type="Rhea" id="RHEA-COMP:11605"/>
        <dbReference type="ChEBI" id="CHEBI:15378"/>
        <dbReference type="ChEBI" id="CHEBI:30013"/>
        <dbReference type="ChEBI" id="CHEBI:30616"/>
        <dbReference type="ChEBI" id="CHEBI:61977"/>
        <dbReference type="ChEBI" id="CHEBI:456216"/>
        <dbReference type="EC" id="2.7.11.1"/>
    </reaction>
</comment>
<evidence type="ECO:0000259" key="21">
    <source>
        <dbReference type="PROSITE" id="PS50011"/>
    </source>
</evidence>
<feature type="domain" description="Protein kinase" evidence="21">
    <location>
        <begin position="352"/>
        <end position="622"/>
    </location>
</feature>
<evidence type="ECO:0000256" key="10">
    <source>
        <dbReference type="ARBA" id="ARBA00022840"/>
    </source>
</evidence>
<evidence type="ECO:0000256" key="11">
    <source>
        <dbReference type="ARBA" id="ARBA00022989"/>
    </source>
</evidence>
<dbReference type="FunFam" id="1.10.510.10:FF:000468">
    <property type="entry name" value="PTI1-like tyrosine-protein kinase 3"/>
    <property type="match status" value="2"/>
</dbReference>
<evidence type="ECO:0000256" key="8">
    <source>
        <dbReference type="ARBA" id="ARBA00022741"/>
    </source>
</evidence>
<dbReference type="Gene3D" id="1.10.510.10">
    <property type="entry name" value="Transferase(Phosphotransferase) domain 1"/>
    <property type="match status" value="2"/>
</dbReference>
<dbReference type="PROSITE" id="PS50011">
    <property type="entry name" value="PROTEIN_KINASE_DOM"/>
    <property type="match status" value="2"/>
</dbReference>
<dbReference type="AlphaFoldDB" id="A0A444YE69"/>
<keyword evidence="11 19" id="KW-1133">Transmembrane helix</keyword>
<dbReference type="InterPro" id="IPR044812">
    <property type="entry name" value="CERK1/LYK3-like"/>
</dbReference>
<evidence type="ECO:0000256" key="17">
    <source>
        <dbReference type="ARBA" id="ARBA00048679"/>
    </source>
</evidence>
<evidence type="ECO:0000256" key="16">
    <source>
        <dbReference type="ARBA" id="ARBA00047899"/>
    </source>
</evidence>
<evidence type="ECO:0000256" key="13">
    <source>
        <dbReference type="ARBA" id="ARBA00023157"/>
    </source>
</evidence>
<evidence type="ECO:0000256" key="9">
    <source>
        <dbReference type="ARBA" id="ARBA00022777"/>
    </source>
</evidence>
<evidence type="ECO:0000256" key="3">
    <source>
        <dbReference type="ARBA" id="ARBA00022475"/>
    </source>
</evidence>
<comment type="catalytic activity">
    <reaction evidence="17">
        <text>L-seryl-[protein] + ATP = O-phospho-L-seryl-[protein] + ADP + H(+)</text>
        <dbReference type="Rhea" id="RHEA:17989"/>
        <dbReference type="Rhea" id="RHEA-COMP:9863"/>
        <dbReference type="Rhea" id="RHEA-COMP:11604"/>
        <dbReference type="ChEBI" id="CHEBI:15378"/>
        <dbReference type="ChEBI" id="CHEBI:29999"/>
        <dbReference type="ChEBI" id="CHEBI:30616"/>
        <dbReference type="ChEBI" id="CHEBI:83421"/>
        <dbReference type="ChEBI" id="CHEBI:456216"/>
        <dbReference type="EC" id="2.7.11.1"/>
    </reaction>
</comment>
<keyword evidence="6 19" id="KW-0812">Transmembrane</keyword>
<dbReference type="EC" id="2.7.11.1" evidence="2"/>
<dbReference type="InterPro" id="IPR011009">
    <property type="entry name" value="Kinase-like_dom_sf"/>
</dbReference>
<keyword evidence="7 20" id="KW-0732">Signal</keyword>
<keyword evidence="15" id="KW-0325">Glycoprotein</keyword>
<dbReference type="SMART" id="SM00220">
    <property type="entry name" value="S_TKc"/>
    <property type="match status" value="2"/>
</dbReference>
<dbReference type="InterPro" id="IPR057097">
    <property type="entry name" value="LysM_RLK3/10"/>
</dbReference>
<dbReference type="GO" id="GO:0019199">
    <property type="term" value="F:transmembrane receptor protein kinase activity"/>
    <property type="evidence" value="ECO:0007669"/>
    <property type="project" value="InterPro"/>
</dbReference>
<evidence type="ECO:0000256" key="4">
    <source>
        <dbReference type="ARBA" id="ARBA00022527"/>
    </source>
</evidence>
<protein>
    <recommendedName>
        <fullName evidence="2">non-specific serine/threonine protein kinase</fullName>
        <ecNumber evidence="2">2.7.11.1</ecNumber>
    </recommendedName>
</protein>
<evidence type="ECO:0000313" key="23">
    <source>
        <dbReference type="Proteomes" id="UP000289738"/>
    </source>
</evidence>
<gene>
    <name evidence="22" type="ORF">Ahy_B07g088308</name>
</gene>
<dbReference type="InterPro" id="IPR000719">
    <property type="entry name" value="Prot_kinase_dom"/>
</dbReference>
<dbReference type="Gene3D" id="3.30.200.20">
    <property type="entry name" value="Phosphorylase Kinase, domain 1"/>
    <property type="match status" value="2"/>
</dbReference>
<feature type="signal peptide" evidence="20">
    <location>
        <begin position="1"/>
        <end position="33"/>
    </location>
</feature>
<dbReference type="PANTHER" id="PTHR46204">
    <property type="entry name" value="CHITIN ELICITOR RECEPTOR KINASE 1-RELATED"/>
    <property type="match status" value="1"/>
</dbReference>
<keyword evidence="4" id="KW-0723">Serine/threonine-protein kinase</keyword>
<evidence type="ECO:0000256" key="1">
    <source>
        <dbReference type="ARBA" id="ARBA00004162"/>
    </source>
</evidence>
<organism evidence="22 23">
    <name type="scientific">Arachis hypogaea</name>
    <name type="common">Peanut</name>
    <dbReference type="NCBI Taxonomy" id="3818"/>
    <lineage>
        <taxon>Eukaryota</taxon>
        <taxon>Viridiplantae</taxon>
        <taxon>Streptophyta</taxon>
        <taxon>Embryophyta</taxon>
        <taxon>Tracheophyta</taxon>
        <taxon>Spermatophyta</taxon>
        <taxon>Magnoliopsida</taxon>
        <taxon>eudicotyledons</taxon>
        <taxon>Gunneridae</taxon>
        <taxon>Pentapetalae</taxon>
        <taxon>rosids</taxon>
        <taxon>fabids</taxon>
        <taxon>Fabales</taxon>
        <taxon>Fabaceae</taxon>
        <taxon>Papilionoideae</taxon>
        <taxon>50 kb inversion clade</taxon>
        <taxon>dalbergioids sensu lato</taxon>
        <taxon>Dalbergieae</taxon>
        <taxon>Pterocarpus clade</taxon>
        <taxon>Arachis</taxon>
    </lineage>
</organism>
<dbReference type="EMBL" id="SDMP01000017">
    <property type="protein sequence ID" value="RYR00205.1"/>
    <property type="molecule type" value="Genomic_DNA"/>
</dbReference>
<feature type="domain" description="Protein kinase" evidence="21">
    <location>
        <begin position="837"/>
        <end position="1114"/>
    </location>
</feature>
<dbReference type="PROSITE" id="PS00108">
    <property type="entry name" value="PROTEIN_KINASE_ST"/>
    <property type="match status" value="2"/>
</dbReference>
<accession>A0A444YE69</accession>
<reference evidence="22 23" key="1">
    <citation type="submission" date="2019-01" db="EMBL/GenBank/DDBJ databases">
        <title>Sequencing of cultivated peanut Arachis hypogaea provides insights into genome evolution and oil improvement.</title>
        <authorList>
            <person name="Chen X."/>
        </authorList>
    </citation>
    <scope>NUCLEOTIDE SEQUENCE [LARGE SCALE GENOMIC DNA]</scope>
    <source>
        <strain evidence="23">cv. Fuhuasheng</strain>
        <tissue evidence="22">Leaves</tissue>
    </source>
</reference>
<feature type="binding site" evidence="18">
    <location>
        <position position="865"/>
    </location>
    <ligand>
        <name>ATP</name>
        <dbReference type="ChEBI" id="CHEBI:30616"/>
    </ligand>
</feature>
<evidence type="ECO:0000256" key="19">
    <source>
        <dbReference type="SAM" id="Phobius"/>
    </source>
</evidence>
<evidence type="ECO:0000256" key="15">
    <source>
        <dbReference type="ARBA" id="ARBA00023180"/>
    </source>
</evidence>
<proteinExistence type="predicted"/>
<feature type="binding site" evidence="18">
    <location>
        <position position="380"/>
    </location>
    <ligand>
        <name>ATP</name>
        <dbReference type="ChEBI" id="CHEBI:30616"/>
    </ligand>
</feature>
<keyword evidence="5" id="KW-0808">Transferase</keyword>
<keyword evidence="8 18" id="KW-0547">Nucleotide-binding</keyword>
<dbReference type="Pfam" id="PF07714">
    <property type="entry name" value="PK_Tyr_Ser-Thr"/>
    <property type="match status" value="2"/>
</dbReference>
<dbReference type="Proteomes" id="UP000289738">
    <property type="component" value="Chromosome B07"/>
</dbReference>
<evidence type="ECO:0000256" key="2">
    <source>
        <dbReference type="ARBA" id="ARBA00012513"/>
    </source>
</evidence>
<keyword evidence="10 18" id="KW-0067">ATP-binding</keyword>
<dbReference type="InterPro" id="IPR017441">
    <property type="entry name" value="Protein_kinase_ATP_BS"/>
</dbReference>
<dbReference type="SUPFAM" id="SSF56112">
    <property type="entry name" value="Protein kinase-like (PK-like)"/>
    <property type="match status" value="2"/>
</dbReference>
<evidence type="ECO:0000256" key="5">
    <source>
        <dbReference type="ARBA" id="ARBA00022679"/>
    </source>
</evidence>
<dbReference type="Pfam" id="PF23577">
    <property type="entry name" value="LysM_RLK"/>
    <property type="match status" value="1"/>
</dbReference>
<comment type="subcellular location">
    <subcellularLocation>
        <location evidence="1">Cell membrane</location>
        <topology evidence="1">Single-pass membrane protein</topology>
    </subcellularLocation>
</comment>
<evidence type="ECO:0000313" key="22">
    <source>
        <dbReference type="EMBL" id="RYR00205.1"/>
    </source>
</evidence>
<feature type="chain" id="PRO_5019085169" description="non-specific serine/threonine protein kinase" evidence="20">
    <location>
        <begin position="34"/>
        <end position="1125"/>
    </location>
</feature>
<dbReference type="InterPro" id="IPR001245">
    <property type="entry name" value="Ser-Thr/Tyr_kinase_cat_dom"/>
</dbReference>
<keyword evidence="9" id="KW-0418">Kinase</keyword>
<dbReference type="CDD" id="cd14066">
    <property type="entry name" value="STKc_IRAK"/>
    <property type="match status" value="1"/>
</dbReference>
<dbReference type="GO" id="GO:0005886">
    <property type="term" value="C:plasma membrane"/>
    <property type="evidence" value="ECO:0007669"/>
    <property type="project" value="UniProtKB-SubCell"/>
</dbReference>
<dbReference type="InterPro" id="IPR008271">
    <property type="entry name" value="Ser/Thr_kinase_AS"/>
</dbReference>
<dbReference type="GO" id="GO:0045087">
    <property type="term" value="P:innate immune response"/>
    <property type="evidence" value="ECO:0007669"/>
    <property type="project" value="InterPro"/>
</dbReference>
<dbReference type="PROSITE" id="PS00107">
    <property type="entry name" value="PROTEIN_KINASE_ATP"/>
    <property type="match status" value="2"/>
</dbReference>
<evidence type="ECO:0000256" key="18">
    <source>
        <dbReference type="PROSITE-ProRule" id="PRU10141"/>
    </source>
</evidence>
<keyword evidence="14" id="KW-0675">Receptor</keyword>
<evidence type="ECO:0000256" key="12">
    <source>
        <dbReference type="ARBA" id="ARBA00023136"/>
    </source>
</evidence>
<feature type="transmembrane region" description="Helical" evidence="19">
    <location>
        <begin position="761"/>
        <end position="784"/>
    </location>
</feature>
<evidence type="ECO:0000256" key="20">
    <source>
        <dbReference type="SAM" id="SignalP"/>
    </source>
</evidence>
<dbReference type="GO" id="GO:0004674">
    <property type="term" value="F:protein serine/threonine kinase activity"/>
    <property type="evidence" value="ECO:0007669"/>
    <property type="project" value="UniProtKB-KW"/>
</dbReference>
<dbReference type="GO" id="GO:0009617">
    <property type="term" value="P:response to bacterium"/>
    <property type="evidence" value="ECO:0007669"/>
    <property type="project" value="UniProtKB-ARBA"/>
</dbReference>
<name>A0A444YE69_ARAHY</name>
<evidence type="ECO:0000256" key="7">
    <source>
        <dbReference type="ARBA" id="ARBA00022729"/>
    </source>
</evidence>
<dbReference type="FunFam" id="3.30.200.20:FF:000468">
    <property type="entry name" value="LysM receptor kinase 2"/>
    <property type="match status" value="2"/>
</dbReference>
<comment type="caution">
    <text evidence="22">The sequence shown here is derived from an EMBL/GenBank/DDBJ whole genome shotgun (WGS) entry which is preliminary data.</text>
</comment>